<dbReference type="Pfam" id="PF04024">
    <property type="entry name" value="PspC"/>
    <property type="match status" value="1"/>
</dbReference>
<keyword evidence="4 6" id="KW-1133">Transmembrane helix</keyword>
<evidence type="ECO:0000256" key="5">
    <source>
        <dbReference type="ARBA" id="ARBA00023136"/>
    </source>
</evidence>
<evidence type="ECO:0000256" key="6">
    <source>
        <dbReference type="SAM" id="Phobius"/>
    </source>
</evidence>
<keyword evidence="3 6" id="KW-0812">Transmembrane</keyword>
<keyword evidence="2" id="KW-1003">Cell membrane</keyword>
<evidence type="ECO:0000256" key="2">
    <source>
        <dbReference type="ARBA" id="ARBA00022475"/>
    </source>
</evidence>
<reference evidence="8 9" key="1">
    <citation type="submission" date="2015-05" db="EMBL/GenBank/DDBJ databases">
        <title>Complete genome sequence of Corynebacterium epidermidicanis DSM 45586, isolated from the skin of a dog suffering from pruritus.</title>
        <authorList>
            <person name="Ruckert C."/>
            <person name="Albersmeier A."/>
            <person name="Winkler A."/>
            <person name="Tauch A."/>
        </authorList>
    </citation>
    <scope>NUCLEOTIDE SEQUENCE [LARGE SCALE GENOMIC DNA]</scope>
    <source>
        <strain evidence="8 9">DSM 45586</strain>
    </source>
</reference>
<sequence length="72" mass="8157">MTNFDNRELTTRPLRRSTTDRMFLGVLGGVGQTYGWDSTMLRVLFVISILLPGPQVILYFIAALLMKNDSSF</sequence>
<evidence type="ECO:0000313" key="9">
    <source>
        <dbReference type="Proteomes" id="UP000035368"/>
    </source>
</evidence>
<protein>
    <submittedName>
        <fullName evidence="8">Phage shock protein C (PspC) family protein</fullName>
    </submittedName>
</protein>
<dbReference type="RefSeq" id="WP_047239980.1">
    <property type="nucleotide sequence ID" value="NZ_CP011541.1"/>
</dbReference>
<dbReference type="PATRIC" id="fig|1050174.4.peg.1004"/>
<feature type="domain" description="Phage shock protein PspC N-terminal" evidence="7">
    <location>
        <begin position="12"/>
        <end position="68"/>
    </location>
</feature>
<dbReference type="InterPro" id="IPR007168">
    <property type="entry name" value="Phageshock_PspC_N"/>
</dbReference>
<dbReference type="PANTHER" id="PTHR33885:SF3">
    <property type="entry name" value="PHAGE SHOCK PROTEIN C"/>
    <property type="match status" value="1"/>
</dbReference>
<evidence type="ECO:0000313" key="8">
    <source>
        <dbReference type="EMBL" id="AKK02861.1"/>
    </source>
</evidence>
<name>A0A0G3GNQ5_9CORY</name>
<dbReference type="InterPro" id="IPR052027">
    <property type="entry name" value="PspC"/>
</dbReference>
<dbReference type="Proteomes" id="UP000035368">
    <property type="component" value="Chromosome"/>
</dbReference>
<dbReference type="OrthoDB" id="7359894at2"/>
<dbReference type="AlphaFoldDB" id="A0A0G3GNQ5"/>
<dbReference type="EMBL" id="CP011541">
    <property type="protein sequence ID" value="AKK02861.1"/>
    <property type="molecule type" value="Genomic_DNA"/>
</dbReference>
<dbReference type="GO" id="GO:0005886">
    <property type="term" value="C:plasma membrane"/>
    <property type="evidence" value="ECO:0007669"/>
    <property type="project" value="UniProtKB-SubCell"/>
</dbReference>
<evidence type="ECO:0000256" key="1">
    <source>
        <dbReference type="ARBA" id="ARBA00004162"/>
    </source>
</evidence>
<dbReference type="STRING" id="1050174.CEPID_04955"/>
<dbReference type="KEGG" id="cei:CEPID_04955"/>
<proteinExistence type="predicted"/>
<evidence type="ECO:0000256" key="3">
    <source>
        <dbReference type="ARBA" id="ARBA00022692"/>
    </source>
</evidence>
<evidence type="ECO:0000259" key="7">
    <source>
        <dbReference type="Pfam" id="PF04024"/>
    </source>
</evidence>
<evidence type="ECO:0000256" key="4">
    <source>
        <dbReference type="ARBA" id="ARBA00022989"/>
    </source>
</evidence>
<comment type="subcellular location">
    <subcellularLocation>
        <location evidence="1">Cell membrane</location>
        <topology evidence="1">Single-pass membrane protein</topology>
    </subcellularLocation>
</comment>
<accession>A0A0G3GNQ5</accession>
<feature type="transmembrane region" description="Helical" evidence="6">
    <location>
        <begin position="43"/>
        <end position="66"/>
    </location>
</feature>
<keyword evidence="9" id="KW-1185">Reference proteome</keyword>
<organism evidence="8 9">
    <name type="scientific">Corynebacterium epidermidicanis</name>
    <dbReference type="NCBI Taxonomy" id="1050174"/>
    <lineage>
        <taxon>Bacteria</taxon>
        <taxon>Bacillati</taxon>
        <taxon>Actinomycetota</taxon>
        <taxon>Actinomycetes</taxon>
        <taxon>Mycobacteriales</taxon>
        <taxon>Corynebacteriaceae</taxon>
        <taxon>Corynebacterium</taxon>
    </lineage>
</organism>
<dbReference type="PANTHER" id="PTHR33885">
    <property type="entry name" value="PHAGE SHOCK PROTEIN C"/>
    <property type="match status" value="1"/>
</dbReference>
<gene>
    <name evidence="8" type="ORF">CEPID_04955</name>
</gene>
<keyword evidence="5 6" id="KW-0472">Membrane</keyword>